<reference evidence="2" key="1">
    <citation type="journal article" date="2023" name="Science">
        <title>Genome structures resolve the early diversification of teleost fishes.</title>
        <authorList>
            <person name="Parey E."/>
            <person name="Louis A."/>
            <person name="Montfort J."/>
            <person name="Bouchez O."/>
            <person name="Roques C."/>
            <person name="Iampietro C."/>
            <person name="Lluch J."/>
            <person name="Castinel A."/>
            <person name="Donnadieu C."/>
            <person name="Desvignes T."/>
            <person name="Floi Bucao C."/>
            <person name="Jouanno E."/>
            <person name="Wen M."/>
            <person name="Mejri S."/>
            <person name="Dirks R."/>
            <person name="Jansen H."/>
            <person name="Henkel C."/>
            <person name="Chen W.J."/>
            <person name="Zahm M."/>
            <person name="Cabau C."/>
            <person name="Klopp C."/>
            <person name="Thompson A.W."/>
            <person name="Robinson-Rechavi M."/>
            <person name="Braasch I."/>
            <person name="Lecointre G."/>
            <person name="Bobe J."/>
            <person name="Postlethwait J.H."/>
            <person name="Berthelot C."/>
            <person name="Roest Crollius H."/>
            <person name="Guiguen Y."/>
        </authorList>
    </citation>
    <scope>NUCLEOTIDE SEQUENCE</scope>
    <source>
        <strain evidence="2">NC1722</strain>
    </source>
</reference>
<comment type="caution">
    <text evidence="2">The sequence shown here is derived from an EMBL/GenBank/DDBJ whole genome shotgun (WGS) entry which is preliminary data.</text>
</comment>
<feature type="region of interest" description="Disordered" evidence="1">
    <location>
        <begin position="28"/>
        <end position="53"/>
    </location>
</feature>
<dbReference type="EMBL" id="JAINUG010000110">
    <property type="protein sequence ID" value="KAJ8396070.1"/>
    <property type="molecule type" value="Genomic_DNA"/>
</dbReference>
<dbReference type="Proteomes" id="UP001221898">
    <property type="component" value="Unassembled WGS sequence"/>
</dbReference>
<organism evidence="2 3">
    <name type="scientific">Aldrovandia affinis</name>
    <dbReference type="NCBI Taxonomy" id="143900"/>
    <lineage>
        <taxon>Eukaryota</taxon>
        <taxon>Metazoa</taxon>
        <taxon>Chordata</taxon>
        <taxon>Craniata</taxon>
        <taxon>Vertebrata</taxon>
        <taxon>Euteleostomi</taxon>
        <taxon>Actinopterygii</taxon>
        <taxon>Neopterygii</taxon>
        <taxon>Teleostei</taxon>
        <taxon>Notacanthiformes</taxon>
        <taxon>Halosauridae</taxon>
        <taxon>Aldrovandia</taxon>
    </lineage>
</organism>
<accession>A0AAD7S4X8</accession>
<protein>
    <submittedName>
        <fullName evidence="2">Uncharacterized protein</fullName>
    </submittedName>
</protein>
<feature type="compositionally biased region" description="Polar residues" evidence="1">
    <location>
        <begin position="28"/>
        <end position="41"/>
    </location>
</feature>
<gene>
    <name evidence="2" type="ORF">AAFF_G00026020</name>
</gene>
<proteinExistence type="predicted"/>
<keyword evidence="3" id="KW-1185">Reference proteome</keyword>
<evidence type="ECO:0000313" key="2">
    <source>
        <dbReference type="EMBL" id="KAJ8396070.1"/>
    </source>
</evidence>
<name>A0AAD7S4X8_9TELE</name>
<dbReference type="AlphaFoldDB" id="A0AAD7S4X8"/>
<evidence type="ECO:0000256" key="1">
    <source>
        <dbReference type="SAM" id="MobiDB-lite"/>
    </source>
</evidence>
<sequence>MNVGADVNLDSCCLEEKTTTISLVTFSSRQEASHHSMNSSRAGPWSWAGPESRERSSVIRKLHQVNMPMQPTVSRAEML</sequence>
<evidence type="ECO:0000313" key="3">
    <source>
        <dbReference type="Proteomes" id="UP001221898"/>
    </source>
</evidence>